<name>A0A0N1H469_9EURO</name>
<dbReference type="STRING" id="1664694.A0A0N1H469"/>
<dbReference type="OrthoDB" id="4160611at2759"/>
<organism evidence="1 2">
    <name type="scientific">Cyphellophora attinorum</name>
    <dbReference type="NCBI Taxonomy" id="1664694"/>
    <lineage>
        <taxon>Eukaryota</taxon>
        <taxon>Fungi</taxon>
        <taxon>Dikarya</taxon>
        <taxon>Ascomycota</taxon>
        <taxon>Pezizomycotina</taxon>
        <taxon>Eurotiomycetes</taxon>
        <taxon>Chaetothyriomycetidae</taxon>
        <taxon>Chaetothyriales</taxon>
        <taxon>Cyphellophoraceae</taxon>
        <taxon>Cyphellophora</taxon>
    </lineage>
</organism>
<dbReference type="RefSeq" id="XP_018000013.1">
    <property type="nucleotide sequence ID" value="XM_018140263.1"/>
</dbReference>
<evidence type="ECO:0008006" key="3">
    <source>
        <dbReference type="Google" id="ProtNLM"/>
    </source>
</evidence>
<dbReference type="Proteomes" id="UP000038010">
    <property type="component" value="Unassembled WGS sequence"/>
</dbReference>
<gene>
    <name evidence="1" type="ORF">AB675_11418</name>
</gene>
<evidence type="ECO:0000313" key="1">
    <source>
        <dbReference type="EMBL" id="KPI40050.1"/>
    </source>
</evidence>
<keyword evidence="2" id="KW-1185">Reference proteome</keyword>
<comment type="caution">
    <text evidence="1">The sequence shown here is derived from an EMBL/GenBank/DDBJ whole genome shotgun (WGS) entry which is preliminary data.</text>
</comment>
<protein>
    <recommendedName>
        <fullName evidence="3">Apple domain-containing protein</fullName>
    </recommendedName>
</protein>
<reference evidence="1 2" key="1">
    <citation type="submission" date="2015-06" db="EMBL/GenBank/DDBJ databases">
        <title>Draft genome of the ant-associated black yeast Phialophora attae CBS 131958.</title>
        <authorList>
            <person name="Moreno L.F."/>
            <person name="Stielow B.J."/>
            <person name="de Hoog S."/>
            <person name="Vicente V.A."/>
            <person name="Weiss V.A."/>
            <person name="de Vries M."/>
            <person name="Cruz L.M."/>
            <person name="Souza E.M."/>
        </authorList>
    </citation>
    <scope>NUCLEOTIDE SEQUENCE [LARGE SCALE GENOMIC DNA]</scope>
    <source>
        <strain evidence="1 2">CBS 131958</strain>
    </source>
</reference>
<dbReference type="GeneID" id="28732143"/>
<dbReference type="AlphaFoldDB" id="A0A0N1H469"/>
<accession>A0A0N1H469</accession>
<proteinExistence type="predicted"/>
<dbReference type="EMBL" id="LFJN01000013">
    <property type="protein sequence ID" value="KPI40050.1"/>
    <property type="molecule type" value="Genomic_DNA"/>
</dbReference>
<evidence type="ECO:0000313" key="2">
    <source>
        <dbReference type="Proteomes" id="UP000038010"/>
    </source>
</evidence>
<sequence length="451" mass="46975">MALEKAEKVPTGTTPDSPVYCGMKWGWMEKHPTSVDAGKQEVSAPLPPTFITVNMHLTTLAIALFSVSAALAAPRDNSDLDTPGQWKSRCFTTSGYAKVGKPSTTTSTRTRKPTTITIARTETVTKTTTPTVTTTTTSLKVNTVTKTAPPSAVSSTLTITSTVTALMNTSAVVFTTVTDLANLTVTSTTVSTVAAPAGFTPIFDSSGYSSLNDTTKRSLDQSLERSLEVRGNGGGVRKYPGGRGPPKVQGVKCVTVIQSTSTAYKTKTKTITVAAAPKTKTASVKTTMTSTLMIMPSAVTKTVNATVSTTITSTDIYNVTSTVRTVENKTDTATATSLYYAACATNNILGPKAAPDGEYIQGIANSDGVYALAPAANPYECCVLCMTGSVIANCQNVIFYDGTCDMVGGNTDVCPNGAQGDSGWVWLTADPPTEPAGGRYNSNGPCGWVGA</sequence>
<dbReference type="VEuPathDB" id="FungiDB:AB675_11418"/>